<dbReference type="InterPro" id="IPR011006">
    <property type="entry name" value="CheY-like_superfamily"/>
</dbReference>
<reference evidence="3" key="2">
    <citation type="journal article" date="2022" name="Microbiol. Resour. Announc.">
        <title>Metagenome Sequencing to Explore Phylogenomics of Terrestrial Cyanobacteria.</title>
        <authorList>
            <person name="Ward R.D."/>
            <person name="Stajich J.E."/>
            <person name="Johansen J.R."/>
            <person name="Huntemann M."/>
            <person name="Clum A."/>
            <person name="Foster B."/>
            <person name="Foster B."/>
            <person name="Roux S."/>
            <person name="Palaniappan K."/>
            <person name="Varghese N."/>
            <person name="Mukherjee S."/>
            <person name="Reddy T.B.K."/>
            <person name="Daum C."/>
            <person name="Copeland A."/>
            <person name="Chen I.A."/>
            <person name="Ivanova N.N."/>
            <person name="Kyrpides N.C."/>
            <person name="Shapiro N."/>
            <person name="Eloe-Fadrosh E.A."/>
            <person name="Pietrasiak N."/>
        </authorList>
    </citation>
    <scope>NUCLEOTIDE SEQUENCE</scope>
    <source>
        <strain evidence="3">UHER 2000/2452</strain>
    </source>
</reference>
<dbReference type="Proteomes" id="UP000757435">
    <property type="component" value="Unassembled WGS sequence"/>
</dbReference>
<evidence type="ECO:0000313" key="3">
    <source>
        <dbReference type="EMBL" id="MBW4658129.1"/>
    </source>
</evidence>
<evidence type="ECO:0000313" key="4">
    <source>
        <dbReference type="Proteomes" id="UP000757435"/>
    </source>
</evidence>
<accession>A0A951ULW4</accession>
<evidence type="ECO:0000259" key="2">
    <source>
        <dbReference type="PROSITE" id="PS50110"/>
    </source>
</evidence>
<dbReference type="GO" id="GO:0000160">
    <property type="term" value="P:phosphorelay signal transduction system"/>
    <property type="evidence" value="ECO:0007669"/>
    <property type="project" value="InterPro"/>
</dbReference>
<protein>
    <recommendedName>
        <fullName evidence="2">Response regulatory domain-containing protein</fullName>
    </recommendedName>
</protein>
<comment type="caution">
    <text evidence="1">Lacks conserved residue(s) required for the propagation of feature annotation.</text>
</comment>
<dbReference type="AlphaFoldDB" id="A0A951ULW4"/>
<dbReference type="Gene3D" id="3.40.50.2300">
    <property type="match status" value="1"/>
</dbReference>
<dbReference type="PROSITE" id="PS50110">
    <property type="entry name" value="RESPONSE_REGULATORY"/>
    <property type="match status" value="1"/>
</dbReference>
<reference evidence="3" key="1">
    <citation type="submission" date="2021-05" db="EMBL/GenBank/DDBJ databases">
        <authorList>
            <person name="Pietrasiak N."/>
            <person name="Ward R."/>
            <person name="Stajich J.E."/>
            <person name="Kurbessoian T."/>
        </authorList>
    </citation>
    <scope>NUCLEOTIDE SEQUENCE</scope>
    <source>
        <strain evidence="3">UHER 2000/2452</strain>
    </source>
</reference>
<feature type="domain" description="Response regulatory" evidence="2">
    <location>
        <begin position="7"/>
        <end position="121"/>
    </location>
</feature>
<dbReference type="InterPro" id="IPR001789">
    <property type="entry name" value="Sig_transdc_resp-reg_receiver"/>
</dbReference>
<sequence length="157" mass="17519">MKSLQSYVLVLSQDFDSLQGLEFLLTQLRYTWVAVHSTAQAIAKMSQASPYLIILAGNQPSWSNPVHELRRRSDVRKTTIVALTDSYAPSWLYQEENPGLDGFLVKPLNRDVLTSVVQSAWARQTYGIATSYSVTHRTMDCCGASNATHAYSTRSEA</sequence>
<dbReference type="SUPFAM" id="SSF52172">
    <property type="entry name" value="CheY-like"/>
    <property type="match status" value="1"/>
</dbReference>
<name>A0A951ULW4_9CYAN</name>
<proteinExistence type="predicted"/>
<gene>
    <name evidence="3" type="ORF">KME15_05610</name>
</gene>
<dbReference type="EMBL" id="JAHHHD010000004">
    <property type="protein sequence ID" value="MBW4658129.1"/>
    <property type="molecule type" value="Genomic_DNA"/>
</dbReference>
<comment type="caution">
    <text evidence="3">The sequence shown here is derived from an EMBL/GenBank/DDBJ whole genome shotgun (WGS) entry which is preliminary data.</text>
</comment>
<organism evidence="3 4">
    <name type="scientific">Drouetiella hepatica Uher 2000/2452</name>
    <dbReference type="NCBI Taxonomy" id="904376"/>
    <lineage>
        <taxon>Bacteria</taxon>
        <taxon>Bacillati</taxon>
        <taxon>Cyanobacteriota</taxon>
        <taxon>Cyanophyceae</taxon>
        <taxon>Oculatellales</taxon>
        <taxon>Oculatellaceae</taxon>
        <taxon>Drouetiella</taxon>
    </lineage>
</organism>
<evidence type="ECO:0000256" key="1">
    <source>
        <dbReference type="PROSITE-ProRule" id="PRU00169"/>
    </source>
</evidence>